<feature type="domain" description="Winged helix-turn-helix transcription repressor HrcA DNA-binding" evidence="7">
    <location>
        <begin position="5"/>
        <end position="58"/>
    </location>
</feature>
<dbReference type="PIRSF" id="PIRSF005485">
    <property type="entry name" value="HrcA"/>
    <property type="match status" value="1"/>
</dbReference>
<dbReference type="Pfam" id="PF01628">
    <property type="entry name" value="HrcA"/>
    <property type="match status" value="1"/>
</dbReference>
<dbReference type="Gene3D" id="1.10.10.10">
    <property type="entry name" value="Winged helix-like DNA-binding domain superfamily/Winged helix DNA-binding domain"/>
    <property type="match status" value="1"/>
</dbReference>
<dbReference type="InterPro" id="IPR036388">
    <property type="entry name" value="WH-like_DNA-bd_sf"/>
</dbReference>
<evidence type="ECO:0000256" key="5">
    <source>
        <dbReference type="HAMAP-Rule" id="MF_00081"/>
    </source>
</evidence>
<evidence type="ECO:0000313" key="8">
    <source>
        <dbReference type="EMBL" id="AUO19671.1"/>
    </source>
</evidence>
<dbReference type="GO" id="GO:0003677">
    <property type="term" value="F:DNA binding"/>
    <property type="evidence" value="ECO:0007669"/>
    <property type="project" value="InterPro"/>
</dbReference>
<dbReference type="InterPro" id="IPR021153">
    <property type="entry name" value="HrcA_C"/>
</dbReference>
<keyword evidence="3 5" id="KW-0346">Stress response</keyword>
<name>A0A2K9P364_9FIRM</name>
<evidence type="ECO:0000256" key="3">
    <source>
        <dbReference type="ARBA" id="ARBA00023016"/>
    </source>
</evidence>
<dbReference type="NCBIfam" id="TIGR00331">
    <property type="entry name" value="hrcA"/>
    <property type="match status" value="1"/>
</dbReference>
<keyword evidence="1 5" id="KW-0678">Repressor</keyword>
<dbReference type="InterPro" id="IPR029016">
    <property type="entry name" value="GAF-like_dom_sf"/>
</dbReference>
<feature type="domain" description="Heat-inducible transcription repressor HrcA C-terminal" evidence="6">
    <location>
        <begin position="106"/>
        <end position="329"/>
    </location>
</feature>
<proteinExistence type="inferred from homology"/>
<reference evidence="8 9" key="1">
    <citation type="submission" date="2017-04" db="EMBL/GenBank/DDBJ databases">
        <title>Monoglobus pectinilyticus 14 draft genome.</title>
        <authorList>
            <person name="Kim C."/>
            <person name="Rosendale D.I."/>
            <person name="Kelly W.J."/>
            <person name="Tannock G.W."/>
            <person name="Patchett M.L."/>
            <person name="Jordens J.Z."/>
        </authorList>
    </citation>
    <scope>NUCLEOTIDE SEQUENCE [LARGE SCALE GENOMIC DNA]</scope>
    <source>
        <strain evidence="8 9">14</strain>
    </source>
</reference>
<dbReference type="RefSeq" id="WP_102365855.1">
    <property type="nucleotide sequence ID" value="NZ_CP020991.1"/>
</dbReference>
<dbReference type="Proteomes" id="UP000235589">
    <property type="component" value="Chromosome"/>
</dbReference>
<evidence type="ECO:0000259" key="7">
    <source>
        <dbReference type="Pfam" id="PF03444"/>
    </source>
</evidence>
<dbReference type="Gene3D" id="3.30.390.60">
    <property type="entry name" value="Heat-inducible transcription repressor hrca homolog, domain 3"/>
    <property type="match status" value="1"/>
</dbReference>
<evidence type="ECO:0000256" key="1">
    <source>
        <dbReference type="ARBA" id="ARBA00022491"/>
    </source>
</evidence>
<dbReference type="InterPro" id="IPR002571">
    <property type="entry name" value="HrcA"/>
</dbReference>
<dbReference type="OrthoDB" id="9783139at2"/>
<keyword evidence="4 5" id="KW-0804">Transcription</keyword>
<accession>A0A2K9P364</accession>
<dbReference type="InterPro" id="IPR036390">
    <property type="entry name" value="WH_DNA-bd_sf"/>
</dbReference>
<dbReference type="InterPro" id="IPR005104">
    <property type="entry name" value="WHTH_HrcA_DNA-bd"/>
</dbReference>
<keyword evidence="9" id="KW-1185">Reference proteome</keyword>
<dbReference type="EMBL" id="CP020991">
    <property type="protein sequence ID" value="AUO19671.1"/>
    <property type="molecule type" value="Genomic_DNA"/>
</dbReference>
<dbReference type="InterPro" id="IPR023120">
    <property type="entry name" value="WHTH_transcript_rep_HrcA_IDD"/>
</dbReference>
<evidence type="ECO:0000256" key="2">
    <source>
        <dbReference type="ARBA" id="ARBA00023015"/>
    </source>
</evidence>
<dbReference type="AlphaFoldDB" id="A0A2K9P364"/>
<dbReference type="SUPFAM" id="SSF46785">
    <property type="entry name" value="Winged helix' DNA-binding domain"/>
    <property type="match status" value="1"/>
</dbReference>
<dbReference type="Gene3D" id="3.30.450.40">
    <property type="match status" value="1"/>
</dbReference>
<dbReference type="KEGG" id="mpec:B9O19_01511"/>
<dbReference type="PANTHER" id="PTHR34824">
    <property type="entry name" value="HEAT-INDUCIBLE TRANSCRIPTION REPRESSOR HRCA"/>
    <property type="match status" value="1"/>
</dbReference>
<dbReference type="HAMAP" id="MF_00081">
    <property type="entry name" value="HrcA"/>
    <property type="match status" value="1"/>
</dbReference>
<comment type="similarity">
    <text evidence="5">Belongs to the HrcA family.</text>
</comment>
<keyword evidence="2 5" id="KW-0805">Transcription regulation</keyword>
<evidence type="ECO:0000313" key="9">
    <source>
        <dbReference type="Proteomes" id="UP000235589"/>
    </source>
</evidence>
<comment type="function">
    <text evidence="5">Negative regulator of class I heat shock genes (grpE-dnaK-dnaJ and groELS operons). Prevents heat-shock induction of these operons.</text>
</comment>
<sequence>MASLDDRKKLILQAIVEDYIKNAEPVGSRSIAKKTSLNLSAATIRNEMCDLEDMGMLIQPHTSAGRIPSNAGFRFYVDNLMHRYQMTALEIKRLRAAMMNNFRELDNIIKGVSSAFSSITSLPTFAMLPMNKYGNIKNVKLADVDGRTIMVIVSDSSGLIKNKLLRLRNTVTPEEVAELNRVINENISGLDLDGFISLDNVMGIKDAVGENVEILSSVLELIYEAQREIESKQVVVEGTSNILRYPEYNDVEKIKNILEFFDDENVLGEIVDAVQFEGDGGVDIFIGDELPLPQLKENSVVVSQYQVGEDLVGIVGVIGPQRMDYAKVVSGIKFFSENLGQMLSSRFRPDDDENFDYNGGKEDG</sequence>
<dbReference type="Pfam" id="PF03444">
    <property type="entry name" value="WHD_HrcA"/>
    <property type="match status" value="1"/>
</dbReference>
<organism evidence="8 9">
    <name type="scientific">Monoglobus pectinilyticus</name>
    <dbReference type="NCBI Taxonomy" id="1981510"/>
    <lineage>
        <taxon>Bacteria</taxon>
        <taxon>Bacillati</taxon>
        <taxon>Bacillota</taxon>
        <taxon>Clostridia</taxon>
        <taxon>Monoglobales</taxon>
        <taxon>Monoglobaceae</taxon>
        <taxon>Monoglobus</taxon>
    </lineage>
</organism>
<gene>
    <name evidence="5" type="primary">hrcA</name>
    <name evidence="8" type="ORF">B9O19_01511</name>
</gene>
<evidence type="ECO:0000259" key="6">
    <source>
        <dbReference type="Pfam" id="PF01628"/>
    </source>
</evidence>
<evidence type="ECO:0000256" key="4">
    <source>
        <dbReference type="ARBA" id="ARBA00023163"/>
    </source>
</evidence>
<dbReference type="GeneID" id="98062902"/>
<protein>
    <recommendedName>
        <fullName evidence="5">Heat-inducible transcription repressor HrcA</fullName>
    </recommendedName>
</protein>
<dbReference type="SUPFAM" id="SSF55781">
    <property type="entry name" value="GAF domain-like"/>
    <property type="match status" value="1"/>
</dbReference>
<dbReference type="PANTHER" id="PTHR34824:SF1">
    <property type="entry name" value="HEAT-INDUCIBLE TRANSCRIPTION REPRESSOR HRCA"/>
    <property type="match status" value="1"/>
</dbReference>
<dbReference type="GO" id="GO:0045892">
    <property type="term" value="P:negative regulation of DNA-templated transcription"/>
    <property type="evidence" value="ECO:0007669"/>
    <property type="project" value="UniProtKB-UniRule"/>
</dbReference>